<dbReference type="Proteomes" id="UP000718593">
    <property type="component" value="Unassembled WGS sequence"/>
</dbReference>
<reference evidence="18" key="1">
    <citation type="submission" date="2020-04" db="EMBL/GenBank/DDBJ databases">
        <title>Deep metagenomics examines the oral microbiome during advanced dental caries in children, revealing novel taxa and co-occurrences with host molecules.</title>
        <authorList>
            <person name="Baker J.L."/>
            <person name="Morton J.T."/>
            <person name="Dinis M."/>
            <person name="Alvarez R."/>
            <person name="Tran N.C."/>
            <person name="Knight R."/>
            <person name="Edlund A."/>
        </authorList>
    </citation>
    <scope>NUCLEOTIDE SEQUENCE</scope>
    <source>
        <strain evidence="18">JCVI_32_bin.24</strain>
    </source>
</reference>
<keyword evidence="11 18" id="KW-0675">Receptor</keyword>
<evidence type="ECO:0000256" key="12">
    <source>
        <dbReference type="ARBA" id="ARBA00023237"/>
    </source>
</evidence>
<evidence type="ECO:0000256" key="8">
    <source>
        <dbReference type="ARBA" id="ARBA00023065"/>
    </source>
</evidence>
<dbReference type="GO" id="GO:0009279">
    <property type="term" value="C:cell outer membrane"/>
    <property type="evidence" value="ECO:0007669"/>
    <property type="project" value="UniProtKB-SubCell"/>
</dbReference>
<dbReference type="InterPro" id="IPR000531">
    <property type="entry name" value="Beta-barrel_TonB"/>
</dbReference>
<proteinExistence type="inferred from homology"/>
<keyword evidence="10 13" id="KW-0472">Membrane</keyword>
<keyword evidence="8" id="KW-0406">Ion transport</keyword>
<evidence type="ECO:0000256" key="4">
    <source>
        <dbReference type="ARBA" id="ARBA00022452"/>
    </source>
</evidence>
<dbReference type="PROSITE" id="PS52016">
    <property type="entry name" value="TONB_DEPENDENT_REC_3"/>
    <property type="match status" value="1"/>
</dbReference>
<feature type="domain" description="TonB-dependent receptor-like beta-barrel" evidence="16">
    <location>
        <begin position="218"/>
        <end position="643"/>
    </location>
</feature>
<feature type="domain" description="TonB-dependent receptor plug" evidence="17">
    <location>
        <begin position="45"/>
        <end position="154"/>
    </location>
</feature>
<organism evidence="18 19">
    <name type="scientific">Dechloromonas agitata</name>
    <dbReference type="NCBI Taxonomy" id="73030"/>
    <lineage>
        <taxon>Bacteria</taxon>
        <taxon>Pseudomonadati</taxon>
        <taxon>Pseudomonadota</taxon>
        <taxon>Betaproteobacteria</taxon>
        <taxon>Rhodocyclales</taxon>
        <taxon>Azonexaceae</taxon>
        <taxon>Dechloromonas</taxon>
    </lineage>
</organism>
<feature type="chain" id="PRO_5037104712" evidence="15">
    <location>
        <begin position="22"/>
        <end position="687"/>
    </location>
</feature>
<keyword evidence="5" id="KW-0410">Iron transport</keyword>
<evidence type="ECO:0000256" key="5">
    <source>
        <dbReference type="ARBA" id="ARBA00022496"/>
    </source>
</evidence>
<evidence type="ECO:0000256" key="14">
    <source>
        <dbReference type="RuleBase" id="RU003357"/>
    </source>
</evidence>
<evidence type="ECO:0000256" key="6">
    <source>
        <dbReference type="ARBA" id="ARBA00022692"/>
    </source>
</evidence>
<dbReference type="AlphaFoldDB" id="A0A930G135"/>
<evidence type="ECO:0000256" key="3">
    <source>
        <dbReference type="ARBA" id="ARBA00022448"/>
    </source>
</evidence>
<evidence type="ECO:0000256" key="7">
    <source>
        <dbReference type="ARBA" id="ARBA00023004"/>
    </source>
</evidence>
<evidence type="ECO:0000256" key="15">
    <source>
        <dbReference type="SAM" id="SignalP"/>
    </source>
</evidence>
<evidence type="ECO:0000313" key="19">
    <source>
        <dbReference type="Proteomes" id="UP000718593"/>
    </source>
</evidence>
<dbReference type="InterPro" id="IPR036942">
    <property type="entry name" value="Beta-barrel_TonB_sf"/>
</dbReference>
<evidence type="ECO:0000313" key="18">
    <source>
        <dbReference type="EMBL" id="MBF1164477.1"/>
    </source>
</evidence>
<evidence type="ECO:0000256" key="1">
    <source>
        <dbReference type="ARBA" id="ARBA00004571"/>
    </source>
</evidence>
<dbReference type="GO" id="GO:0006826">
    <property type="term" value="P:iron ion transport"/>
    <property type="evidence" value="ECO:0007669"/>
    <property type="project" value="UniProtKB-KW"/>
</dbReference>
<comment type="subcellular location">
    <subcellularLocation>
        <location evidence="1 13">Cell outer membrane</location>
        <topology evidence="1 13">Multi-pass membrane protein</topology>
    </subcellularLocation>
</comment>
<dbReference type="Gene3D" id="2.40.170.20">
    <property type="entry name" value="TonB-dependent receptor, beta-barrel domain"/>
    <property type="match status" value="1"/>
</dbReference>
<dbReference type="Pfam" id="PF00593">
    <property type="entry name" value="TonB_dep_Rec_b-barrel"/>
    <property type="match status" value="1"/>
</dbReference>
<keyword evidence="6 13" id="KW-0812">Transmembrane</keyword>
<dbReference type="SUPFAM" id="SSF56935">
    <property type="entry name" value="Porins"/>
    <property type="match status" value="1"/>
</dbReference>
<dbReference type="PANTHER" id="PTHR32552">
    <property type="entry name" value="FERRICHROME IRON RECEPTOR-RELATED"/>
    <property type="match status" value="1"/>
</dbReference>
<gene>
    <name evidence="18" type="ORF">HXL68_05500</name>
</gene>
<dbReference type="Gene3D" id="2.170.130.10">
    <property type="entry name" value="TonB-dependent receptor, plug domain"/>
    <property type="match status" value="1"/>
</dbReference>
<evidence type="ECO:0000256" key="9">
    <source>
        <dbReference type="ARBA" id="ARBA00023077"/>
    </source>
</evidence>
<comment type="similarity">
    <text evidence="2 13 14">Belongs to the TonB-dependent receptor family.</text>
</comment>
<dbReference type="InterPro" id="IPR039426">
    <property type="entry name" value="TonB-dep_rcpt-like"/>
</dbReference>
<keyword evidence="3 13" id="KW-0813">Transport</keyword>
<dbReference type="EMBL" id="JABZMI010000074">
    <property type="protein sequence ID" value="MBF1164477.1"/>
    <property type="molecule type" value="Genomic_DNA"/>
</dbReference>
<evidence type="ECO:0000256" key="2">
    <source>
        <dbReference type="ARBA" id="ARBA00009810"/>
    </source>
</evidence>
<keyword evidence="15" id="KW-0732">Signal</keyword>
<keyword evidence="12 13" id="KW-0998">Cell outer membrane</keyword>
<comment type="caution">
    <text evidence="18">The sequence shown here is derived from an EMBL/GenBank/DDBJ whole genome shotgun (WGS) entry which is preliminary data.</text>
</comment>
<dbReference type="InterPro" id="IPR012910">
    <property type="entry name" value="Plug_dom"/>
</dbReference>
<dbReference type="InterPro" id="IPR037066">
    <property type="entry name" value="Plug_dom_sf"/>
</dbReference>
<feature type="signal peptide" evidence="15">
    <location>
        <begin position="1"/>
        <end position="21"/>
    </location>
</feature>
<keyword evidence="7" id="KW-0408">Iron</keyword>
<accession>A0A930G135</accession>
<keyword evidence="4 13" id="KW-1134">Transmembrane beta strand</keyword>
<dbReference type="Pfam" id="PF07715">
    <property type="entry name" value="Plug"/>
    <property type="match status" value="1"/>
</dbReference>
<evidence type="ECO:0000256" key="13">
    <source>
        <dbReference type="PROSITE-ProRule" id="PRU01360"/>
    </source>
</evidence>
<protein>
    <submittedName>
        <fullName evidence="18">TonB-dependent receptor</fullName>
    </submittedName>
</protein>
<evidence type="ECO:0000256" key="10">
    <source>
        <dbReference type="ARBA" id="ARBA00023136"/>
    </source>
</evidence>
<dbReference type="PANTHER" id="PTHR32552:SF81">
    <property type="entry name" value="TONB-DEPENDENT OUTER MEMBRANE RECEPTOR"/>
    <property type="match status" value="1"/>
</dbReference>
<keyword evidence="9 14" id="KW-0798">TonB box</keyword>
<evidence type="ECO:0000256" key="11">
    <source>
        <dbReference type="ARBA" id="ARBA00023170"/>
    </source>
</evidence>
<evidence type="ECO:0000259" key="16">
    <source>
        <dbReference type="Pfam" id="PF00593"/>
    </source>
</evidence>
<name>A0A930G135_9RHOO</name>
<sequence length="687" mass="76250">MQLRKKFICSYLLLATASVGAHESTELSAVEVRARAENLEGIAAAGSEGVVSSQRLAAVPILRPGEALEMVPGLIVTQHAGDGKANQYFLRGFNLDHGTDFATFVGGVPVNMPTHAHGQGYTDLNFLIPELVDRIAFRKGPYFAEEGDFASAGAAHIDYFRRMDASLAQITLGEKGYARSLLAGSPEVGGGNLLYGLELFHNDGPWAVPENYRKFSGVLRYSQGTRNDGFSLTGMAYRGQWTSTDQIAQRAIDSGLVGRFGTLDPTTGGETSRFSLSGEWAKRWASAQTKANVWWLKSSLDLWSNFQYCLNDYARSGTCDTGDQFKQGERRQAGGFALSHTVFDRWGAFEVENRIGLQGRIDRLYPVGLYATAGRQTVGTVREDRVTQRSLGFWAQNETRWTSWFRSIHGLRADAYDFDIDASLAANSGRASDQMVTPKLALIWGPWQKTELYLNYGHGFHSNDARGTTITVDPADGTTPVQRVKPLVRTRGYEIGLRSEPLPGWRSTVSLWQLDAASELLFVGDAGTTEASRPSRRRGVEWTNLYVLADWLAIDADLAWSHARFRDPVVGDHIPGAVTTTANIGLTLDHLGPWFGALRLRYFGPRPLVEDDSVRSRASALTNLRVGYKIDQRTQLALDVYNLFDRQANDIEYWYDSQLRGETAASFDRHVHPTEPRTLRLTLSHRF</sequence>
<evidence type="ECO:0000259" key="17">
    <source>
        <dbReference type="Pfam" id="PF07715"/>
    </source>
</evidence>